<feature type="transmembrane region" description="Helical" evidence="1">
    <location>
        <begin position="237"/>
        <end position="257"/>
    </location>
</feature>
<keyword evidence="1" id="KW-0812">Transmembrane</keyword>
<dbReference type="Proteomes" id="UP000595095">
    <property type="component" value="Chromosome"/>
</dbReference>
<feature type="transmembrane region" description="Helical" evidence="1">
    <location>
        <begin position="89"/>
        <end position="112"/>
    </location>
</feature>
<feature type="transmembrane region" description="Helical" evidence="1">
    <location>
        <begin position="155"/>
        <end position="172"/>
    </location>
</feature>
<keyword evidence="3" id="KW-1185">Reference proteome</keyword>
<organism evidence="2 3">
    <name type="scientific">Salinimonas marina</name>
    <dbReference type="NCBI Taxonomy" id="2785918"/>
    <lineage>
        <taxon>Bacteria</taxon>
        <taxon>Pseudomonadati</taxon>
        <taxon>Pseudomonadota</taxon>
        <taxon>Gammaproteobacteria</taxon>
        <taxon>Alteromonadales</taxon>
        <taxon>Alteromonadaceae</taxon>
        <taxon>Alteromonas/Salinimonas group</taxon>
        <taxon>Salinimonas</taxon>
    </lineage>
</organism>
<feature type="transmembrane region" description="Helical" evidence="1">
    <location>
        <begin position="331"/>
        <end position="350"/>
    </location>
</feature>
<sequence length="420" mass="44894">MEKAVNEAQSTLGSLIRLLGPGILMATASIGGSHLVASTQAGAKFGWQLALLVLMVNLLKYPFFRAGVSYTISTHKTLQTGYLEMGKGYLLVALGLNSLSAVVNAAALLMFSASLLSYFLPVAVPLPIMCAIVLAAILFILLAGHFKALDNVAKVIMILLVIATVAATAVAFSNGPVAPADHVSPSPWTLAAIGFLVVTMGWMPAPIEISAITSLWLKRQCKEADVTPRSAMFDFNLGYFTTVILALVFLSLGALVLHGSPQALATGSIGFAQQLVGMYASTIGEWSQSLIALIAFLCIFGSALTVYDGYSRAVAEALMLAKGKTEASHGFFAIILLIVAVVSFIIVLFFKSALLAMLSFAMTLAFITTPMFAWLNHRLVKRAPLAPEVRSGPLLTLFSYLGLVYLFGFLALFLWWKLAW</sequence>
<name>A0A7S9DX57_9ALTE</name>
<evidence type="ECO:0000313" key="2">
    <source>
        <dbReference type="EMBL" id="QPG05343.1"/>
    </source>
</evidence>
<feature type="transmembrane region" description="Helical" evidence="1">
    <location>
        <begin position="192"/>
        <end position="217"/>
    </location>
</feature>
<dbReference type="AlphaFoldDB" id="A0A7S9DX57"/>
<gene>
    <name evidence="2" type="ORF">IT774_14730</name>
</gene>
<keyword evidence="1" id="KW-1133">Transmembrane helix</keyword>
<dbReference type="EMBL" id="CP064795">
    <property type="protein sequence ID" value="QPG05343.1"/>
    <property type="molecule type" value="Genomic_DNA"/>
</dbReference>
<accession>A0A7S9DX57</accession>
<feature type="transmembrane region" description="Helical" evidence="1">
    <location>
        <begin position="118"/>
        <end position="143"/>
    </location>
</feature>
<feature type="transmembrane region" description="Helical" evidence="1">
    <location>
        <begin position="45"/>
        <end position="68"/>
    </location>
</feature>
<keyword evidence="1" id="KW-0472">Membrane</keyword>
<evidence type="ECO:0000256" key="1">
    <source>
        <dbReference type="SAM" id="Phobius"/>
    </source>
</evidence>
<feature type="transmembrane region" description="Helical" evidence="1">
    <location>
        <begin position="290"/>
        <end position="310"/>
    </location>
</feature>
<feature type="transmembrane region" description="Helical" evidence="1">
    <location>
        <begin position="356"/>
        <end position="375"/>
    </location>
</feature>
<evidence type="ECO:0000313" key="3">
    <source>
        <dbReference type="Proteomes" id="UP000595095"/>
    </source>
</evidence>
<feature type="transmembrane region" description="Helical" evidence="1">
    <location>
        <begin position="12"/>
        <end position="33"/>
    </location>
</feature>
<protein>
    <submittedName>
        <fullName evidence="2">Divalent metal cation transporter</fullName>
    </submittedName>
</protein>
<dbReference type="KEGG" id="smaa:IT774_14730"/>
<proteinExistence type="predicted"/>
<feature type="transmembrane region" description="Helical" evidence="1">
    <location>
        <begin position="395"/>
        <end position="416"/>
    </location>
</feature>
<reference evidence="2 3" key="1">
    <citation type="submission" date="2020-11" db="EMBL/GenBank/DDBJ databases">
        <title>Complete genome sequence for Salinimonas sp. strain G2-b.</title>
        <authorList>
            <person name="Park S.-J."/>
        </authorList>
    </citation>
    <scope>NUCLEOTIDE SEQUENCE [LARGE SCALE GENOMIC DNA]</scope>
    <source>
        <strain evidence="2 3">G2-b</strain>
    </source>
</reference>